<keyword evidence="2" id="KW-0812">Transmembrane</keyword>
<keyword evidence="4" id="KW-1185">Reference proteome</keyword>
<evidence type="ECO:0000313" key="4">
    <source>
        <dbReference type="Proteomes" id="UP001607302"/>
    </source>
</evidence>
<keyword evidence="2" id="KW-1133">Transmembrane helix</keyword>
<protein>
    <submittedName>
        <fullName evidence="3">Ribosomal protein S6 kinase beta-2-like isoform X1</fullName>
    </submittedName>
</protein>
<dbReference type="AlphaFoldDB" id="A0ABD2A3S1"/>
<feature type="region of interest" description="Disordered" evidence="1">
    <location>
        <begin position="39"/>
        <end position="69"/>
    </location>
</feature>
<gene>
    <name evidence="3" type="ORF">V1478_014954</name>
</gene>
<proteinExistence type="predicted"/>
<feature type="transmembrane region" description="Helical" evidence="2">
    <location>
        <begin position="75"/>
        <end position="93"/>
    </location>
</feature>
<keyword evidence="2" id="KW-0472">Membrane</keyword>
<evidence type="ECO:0000313" key="3">
    <source>
        <dbReference type="EMBL" id="KAL2715256.1"/>
    </source>
</evidence>
<comment type="caution">
    <text evidence="3">The sequence shown here is derived from an EMBL/GenBank/DDBJ whole genome shotgun (WGS) entry which is preliminary data.</text>
</comment>
<dbReference type="Proteomes" id="UP001607302">
    <property type="component" value="Unassembled WGS sequence"/>
</dbReference>
<name>A0ABD2A3S1_VESSQ</name>
<dbReference type="EMBL" id="JAUDFV010000155">
    <property type="protein sequence ID" value="KAL2715256.1"/>
    <property type="molecule type" value="Genomic_DNA"/>
</dbReference>
<reference evidence="3 4" key="1">
    <citation type="journal article" date="2024" name="Ann. Entomol. Soc. Am.">
        <title>Genomic analyses of the southern and eastern yellowjacket wasps (Hymenoptera: Vespidae) reveal evolutionary signatures of social life.</title>
        <authorList>
            <person name="Catto M.A."/>
            <person name="Caine P.B."/>
            <person name="Orr S.E."/>
            <person name="Hunt B.G."/>
            <person name="Goodisman M.A.D."/>
        </authorList>
    </citation>
    <scope>NUCLEOTIDE SEQUENCE [LARGE SCALE GENOMIC DNA]</scope>
    <source>
        <strain evidence="3">233</strain>
        <tissue evidence="3">Head and thorax</tissue>
    </source>
</reference>
<evidence type="ECO:0000256" key="1">
    <source>
        <dbReference type="SAM" id="MobiDB-lite"/>
    </source>
</evidence>
<sequence length="98" mass="10119">MKSDVRSPPWDFDWAAFMLMHVRTGGAIYRDSTLFHESGVESRRQRRRRTRAVAGSGSGSGSGSGGGGGGISGRMVVVVLALVVVVVAATLGVEGVAG</sequence>
<organism evidence="3 4">
    <name type="scientific">Vespula squamosa</name>
    <name type="common">Southern yellow jacket</name>
    <name type="synonym">Wasp</name>
    <dbReference type="NCBI Taxonomy" id="30214"/>
    <lineage>
        <taxon>Eukaryota</taxon>
        <taxon>Metazoa</taxon>
        <taxon>Ecdysozoa</taxon>
        <taxon>Arthropoda</taxon>
        <taxon>Hexapoda</taxon>
        <taxon>Insecta</taxon>
        <taxon>Pterygota</taxon>
        <taxon>Neoptera</taxon>
        <taxon>Endopterygota</taxon>
        <taxon>Hymenoptera</taxon>
        <taxon>Apocrita</taxon>
        <taxon>Aculeata</taxon>
        <taxon>Vespoidea</taxon>
        <taxon>Vespidae</taxon>
        <taxon>Vespinae</taxon>
        <taxon>Vespula</taxon>
    </lineage>
</organism>
<feature type="compositionally biased region" description="Gly residues" evidence="1">
    <location>
        <begin position="56"/>
        <end position="69"/>
    </location>
</feature>
<evidence type="ECO:0000256" key="2">
    <source>
        <dbReference type="SAM" id="Phobius"/>
    </source>
</evidence>
<accession>A0ABD2A3S1</accession>